<dbReference type="InterPro" id="IPR036259">
    <property type="entry name" value="MFS_trans_sf"/>
</dbReference>
<evidence type="ECO:0000256" key="2">
    <source>
        <dbReference type="ARBA" id="ARBA00005982"/>
    </source>
</evidence>
<reference evidence="8" key="1">
    <citation type="submission" date="2020-03" db="EMBL/GenBank/DDBJ databases">
        <title>A high-quality chromosome-level genome assembly of a woody plant with both climbing and erect habits, Rhamnella rubrinervis.</title>
        <authorList>
            <person name="Lu Z."/>
            <person name="Yang Y."/>
            <person name="Zhu X."/>
            <person name="Sun Y."/>
        </authorList>
    </citation>
    <scope>NUCLEOTIDE SEQUENCE</scope>
    <source>
        <strain evidence="8">BYM</strain>
        <tissue evidence="8">Leaf</tissue>
    </source>
</reference>
<accession>A0A8K0DYZ3</accession>
<proteinExistence type="inferred from homology"/>
<evidence type="ECO:0000313" key="9">
    <source>
        <dbReference type="Proteomes" id="UP000796880"/>
    </source>
</evidence>
<dbReference type="GO" id="GO:0022857">
    <property type="term" value="F:transmembrane transporter activity"/>
    <property type="evidence" value="ECO:0007669"/>
    <property type="project" value="InterPro"/>
</dbReference>
<feature type="compositionally biased region" description="Polar residues" evidence="6">
    <location>
        <begin position="1"/>
        <end position="11"/>
    </location>
</feature>
<feature type="transmembrane region" description="Helical" evidence="7">
    <location>
        <begin position="460"/>
        <end position="485"/>
    </location>
</feature>
<keyword evidence="9" id="KW-1185">Reference proteome</keyword>
<dbReference type="CDD" id="cd17416">
    <property type="entry name" value="MFS_NPF1_2"/>
    <property type="match status" value="1"/>
</dbReference>
<dbReference type="EMBL" id="VOIH02000009">
    <property type="protein sequence ID" value="KAF3437798.1"/>
    <property type="molecule type" value="Genomic_DNA"/>
</dbReference>
<comment type="caution">
    <text evidence="8">The sequence shown here is derived from an EMBL/GenBank/DDBJ whole genome shotgun (WGS) entry which is preliminary data.</text>
</comment>
<dbReference type="GO" id="GO:0016020">
    <property type="term" value="C:membrane"/>
    <property type="evidence" value="ECO:0007669"/>
    <property type="project" value="UniProtKB-SubCell"/>
</dbReference>
<evidence type="ECO:0000256" key="3">
    <source>
        <dbReference type="ARBA" id="ARBA00022692"/>
    </source>
</evidence>
<dbReference type="SUPFAM" id="SSF103473">
    <property type="entry name" value="MFS general substrate transporter"/>
    <property type="match status" value="1"/>
</dbReference>
<keyword evidence="3 7" id="KW-0812">Transmembrane</keyword>
<protein>
    <submittedName>
        <fullName evidence="8">Uncharacterized protein</fullName>
    </submittedName>
</protein>
<comment type="subcellular location">
    <subcellularLocation>
        <location evidence="1">Membrane</location>
        <topology evidence="1">Multi-pass membrane protein</topology>
    </subcellularLocation>
</comment>
<evidence type="ECO:0000256" key="6">
    <source>
        <dbReference type="SAM" id="MobiDB-lite"/>
    </source>
</evidence>
<feature type="transmembrane region" description="Helical" evidence="7">
    <location>
        <begin position="544"/>
        <end position="564"/>
    </location>
</feature>
<keyword evidence="5 7" id="KW-0472">Membrane</keyword>
<dbReference type="Gene3D" id="1.20.1250.20">
    <property type="entry name" value="MFS general substrate transporter like domains"/>
    <property type="match status" value="1"/>
</dbReference>
<comment type="similarity">
    <text evidence="2">Belongs to the major facilitator superfamily. Proton-dependent oligopeptide transporter (POT/PTR) (TC 2.A.17) family.</text>
</comment>
<evidence type="ECO:0000256" key="1">
    <source>
        <dbReference type="ARBA" id="ARBA00004141"/>
    </source>
</evidence>
<feature type="transmembrane region" description="Helical" evidence="7">
    <location>
        <begin position="382"/>
        <end position="402"/>
    </location>
</feature>
<dbReference type="Proteomes" id="UP000796880">
    <property type="component" value="Unassembled WGS sequence"/>
</dbReference>
<evidence type="ECO:0000256" key="4">
    <source>
        <dbReference type="ARBA" id="ARBA00022989"/>
    </source>
</evidence>
<dbReference type="Pfam" id="PF00854">
    <property type="entry name" value="PTR2"/>
    <property type="match status" value="1"/>
</dbReference>
<feature type="transmembrane region" description="Helical" evidence="7">
    <location>
        <begin position="497"/>
        <end position="519"/>
    </location>
</feature>
<feature type="transmembrane region" description="Helical" evidence="7">
    <location>
        <begin position="191"/>
        <end position="210"/>
    </location>
</feature>
<feature type="transmembrane region" description="Helical" evidence="7">
    <location>
        <begin position="423"/>
        <end position="440"/>
    </location>
</feature>
<dbReference type="PANTHER" id="PTHR11654">
    <property type="entry name" value="OLIGOPEPTIDE TRANSPORTER-RELATED"/>
    <property type="match status" value="1"/>
</dbReference>
<dbReference type="AlphaFoldDB" id="A0A8K0DYZ3"/>
<evidence type="ECO:0000313" key="8">
    <source>
        <dbReference type="EMBL" id="KAF3437798.1"/>
    </source>
</evidence>
<gene>
    <name evidence="8" type="ORF">FNV43_RR20554</name>
</gene>
<feature type="region of interest" description="Disordered" evidence="6">
    <location>
        <begin position="1"/>
        <end position="26"/>
    </location>
</feature>
<name>A0A8K0DYZ3_9ROSA</name>
<dbReference type="OrthoDB" id="8904098at2759"/>
<sequence length="627" mass="69757">MENVNHSSSSADDQDPPILHPPPATRKAGGWKAIKYILGNESFEKLASMSLIANITVYLSKNYNLSGIFLVNVINIWNGSSNVASLAGAFVSDAYLGKFRTLLFGSVSSLLGMETMTLTAGVDQLRPSRTCVGHTNCPQPKTWQLSILFSGLGLLSIGAGGIRPCNIAFGADQFDTKTEKGRIQLESFFNWWYFTFTVALVIALTAVVYVQTNVSWTLGFAIPTACFVFSITIFLLGRHTYVQVKPEGSVFTNMLKVINAACRKHGARDQLSSGKSYFDPDMTGYDADQMTKLPHTNRFRFLDKAAIIVDPNELNIHGMPKNGWRLCSIQQVEQLKCLLAVMPVWVSGVGTFIVMDQQNTFGVLQTLQMNRSIGTHFKFPPGWMNIISMLALSAWIYIYERIYIPQMRRITGEAKRLTTKQRINIGIVMSILCMLVSGIVEEHRRNSALKHGSYVSPVTFALLLPQFCLSGLTEAFSAIAIMEFFTMQLPDSMRTVAGAIFFLCLSVSSYLGALVVNIIHKVTKETSKVPWLGGHDLNNIRLDYYYYFIAVMGALNFVYFNFFASQYVSSRNDLGSEGREVLLENPVARGHSTDLSECNSNVMDKEKGTLEMNIDTVSVHQHSTMNE</sequence>
<evidence type="ECO:0000256" key="7">
    <source>
        <dbReference type="SAM" id="Phobius"/>
    </source>
</evidence>
<feature type="transmembrane region" description="Helical" evidence="7">
    <location>
        <begin position="335"/>
        <end position="355"/>
    </location>
</feature>
<feature type="transmembrane region" description="Helical" evidence="7">
    <location>
        <begin position="216"/>
        <end position="236"/>
    </location>
</feature>
<dbReference type="InterPro" id="IPR000109">
    <property type="entry name" value="POT_fam"/>
</dbReference>
<keyword evidence="4 7" id="KW-1133">Transmembrane helix</keyword>
<organism evidence="8 9">
    <name type="scientific">Rhamnella rubrinervis</name>
    <dbReference type="NCBI Taxonomy" id="2594499"/>
    <lineage>
        <taxon>Eukaryota</taxon>
        <taxon>Viridiplantae</taxon>
        <taxon>Streptophyta</taxon>
        <taxon>Embryophyta</taxon>
        <taxon>Tracheophyta</taxon>
        <taxon>Spermatophyta</taxon>
        <taxon>Magnoliopsida</taxon>
        <taxon>eudicotyledons</taxon>
        <taxon>Gunneridae</taxon>
        <taxon>Pentapetalae</taxon>
        <taxon>rosids</taxon>
        <taxon>fabids</taxon>
        <taxon>Rosales</taxon>
        <taxon>Rhamnaceae</taxon>
        <taxon>rhamnoid group</taxon>
        <taxon>Rhamneae</taxon>
        <taxon>Rhamnella</taxon>
    </lineage>
</organism>
<evidence type="ECO:0000256" key="5">
    <source>
        <dbReference type="ARBA" id="ARBA00023136"/>
    </source>
</evidence>